<keyword evidence="7" id="KW-0677">Repeat</keyword>
<name>A0AAD2D6C2_EUPCR</name>
<dbReference type="GO" id="GO:0004674">
    <property type="term" value="F:protein serine/threonine kinase activity"/>
    <property type="evidence" value="ECO:0007669"/>
    <property type="project" value="UniProtKB-KW"/>
</dbReference>
<dbReference type="SMART" id="SM00054">
    <property type="entry name" value="EFh"/>
    <property type="match status" value="4"/>
</dbReference>
<dbReference type="FunFam" id="1.10.238.10:FF:000003">
    <property type="entry name" value="Calmodulin A"/>
    <property type="match status" value="1"/>
</dbReference>
<comment type="subunit">
    <text evidence="2">Monomer.</text>
</comment>
<dbReference type="FunFam" id="1.10.510.10:FF:000571">
    <property type="entry name" value="Maternal embryonic leucine zipper kinase"/>
    <property type="match status" value="1"/>
</dbReference>
<dbReference type="SUPFAM" id="SSF47473">
    <property type="entry name" value="EF-hand"/>
    <property type="match status" value="1"/>
</dbReference>
<keyword evidence="5" id="KW-0808">Transferase</keyword>
<evidence type="ECO:0000256" key="15">
    <source>
        <dbReference type="PROSITE-ProRule" id="PRU10141"/>
    </source>
</evidence>
<dbReference type="PANTHER" id="PTHR24349">
    <property type="entry name" value="SERINE/THREONINE-PROTEIN KINASE"/>
    <property type="match status" value="1"/>
</dbReference>
<dbReference type="PROSITE" id="PS00108">
    <property type="entry name" value="PROTEIN_KINASE_ST"/>
    <property type="match status" value="1"/>
</dbReference>
<evidence type="ECO:0000259" key="17">
    <source>
        <dbReference type="PROSITE" id="PS50222"/>
    </source>
</evidence>
<evidence type="ECO:0000256" key="5">
    <source>
        <dbReference type="ARBA" id="ARBA00022679"/>
    </source>
</evidence>
<feature type="domain" description="Protein kinase" evidence="16">
    <location>
        <begin position="55"/>
        <end position="316"/>
    </location>
</feature>
<feature type="domain" description="EF-hand" evidence="17">
    <location>
        <begin position="467"/>
        <end position="502"/>
    </location>
</feature>
<comment type="catalytic activity">
    <reaction evidence="14">
        <text>L-seryl-[protein] + ATP = O-phospho-L-seryl-[protein] + ADP + H(+)</text>
        <dbReference type="Rhea" id="RHEA:17989"/>
        <dbReference type="Rhea" id="RHEA-COMP:9863"/>
        <dbReference type="Rhea" id="RHEA-COMP:11604"/>
        <dbReference type="ChEBI" id="CHEBI:15378"/>
        <dbReference type="ChEBI" id="CHEBI:29999"/>
        <dbReference type="ChEBI" id="CHEBI:30616"/>
        <dbReference type="ChEBI" id="CHEBI:83421"/>
        <dbReference type="ChEBI" id="CHEBI:456216"/>
        <dbReference type="EC" id="2.7.11.1"/>
    </reaction>
</comment>
<dbReference type="PROSITE" id="PS50011">
    <property type="entry name" value="PROTEIN_KINASE_DOM"/>
    <property type="match status" value="1"/>
</dbReference>
<evidence type="ECO:0000259" key="16">
    <source>
        <dbReference type="PROSITE" id="PS50011"/>
    </source>
</evidence>
<dbReference type="PROSITE" id="PS00107">
    <property type="entry name" value="PROTEIN_KINASE_ATP"/>
    <property type="match status" value="1"/>
</dbReference>
<feature type="binding site" evidence="15">
    <location>
        <position position="85"/>
    </location>
    <ligand>
        <name>ATP</name>
        <dbReference type="ChEBI" id="CHEBI:30616"/>
    </ligand>
</feature>
<dbReference type="CDD" id="cd05117">
    <property type="entry name" value="STKc_CAMK"/>
    <property type="match status" value="1"/>
</dbReference>
<dbReference type="SUPFAM" id="SSF56112">
    <property type="entry name" value="Protein kinase-like (PK-like)"/>
    <property type="match status" value="1"/>
</dbReference>
<gene>
    <name evidence="18" type="ORF">ECRASSUSDP1_LOCUS22819</name>
</gene>
<dbReference type="AlphaFoldDB" id="A0AAD2D6C2"/>
<dbReference type="InterPro" id="IPR017441">
    <property type="entry name" value="Protein_kinase_ATP_BS"/>
</dbReference>
<organism evidence="18 19">
    <name type="scientific">Euplotes crassus</name>
    <dbReference type="NCBI Taxonomy" id="5936"/>
    <lineage>
        <taxon>Eukaryota</taxon>
        <taxon>Sar</taxon>
        <taxon>Alveolata</taxon>
        <taxon>Ciliophora</taxon>
        <taxon>Intramacronucleata</taxon>
        <taxon>Spirotrichea</taxon>
        <taxon>Hypotrichia</taxon>
        <taxon>Euplotida</taxon>
        <taxon>Euplotidae</taxon>
        <taxon>Moneuplotes</taxon>
    </lineage>
</organism>
<dbReference type="PROSITE" id="PS50222">
    <property type="entry name" value="EF_HAND_2"/>
    <property type="match status" value="3"/>
</dbReference>
<dbReference type="InterPro" id="IPR018247">
    <property type="entry name" value="EF_Hand_1_Ca_BS"/>
</dbReference>
<comment type="catalytic activity">
    <reaction evidence="13">
        <text>L-threonyl-[protein] + ATP = O-phospho-L-threonyl-[protein] + ADP + H(+)</text>
        <dbReference type="Rhea" id="RHEA:46608"/>
        <dbReference type="Rhea" id="RHEA-COMP:11060"/>
        <dbReference type="Rhea" id="RHEA-COMP:11605"/>
        <dbReference type="ChEBI" id="CHEBI:15378"/>
        <dbReference type="ChEBI" id="CHEBI:30013"/>
        <dbReference type="ChEBI" id="CHEBI:30616"/>
        <dbReference type="ChEBI" id="CHEBI:61977"/>
        <dbReference type="ChEBI" id="CHEBI:456216"/>
        <dbReference type="EC" id="2.7.11.1"/>
    </reaction>
</comment>
<dbReference type="InterPro" id="IPR000719">
    <property type="entry name" value="Prot_kinase_dom"/>
</dbReference>
<accession>A0AAD2D6C2</accession>
<keyword evidence="8 15" id="KW-0547">Nucleotide-binding</keyword>
<comment type="cofactor">
    <cofactor evidence="1">
        <name>Mg(2+)</name>
        <dbReference type="ChEBI" id="CHEBI:18420"/>
    </cofactor>
</comment>
<evidence type="ECO:0000256" key="8">
    <source>
        <dbReference type="ARBA" id="ARBA00022741"/>
    </source>
</evidence>
<keyword evidence="6" id="KW-0479">Metal-binding</keyword>
<dbReference type="InterPro" id="IPR050205">
    <property type="entry name" value="CDPK_Ser/Thr_kinases"/>
</dbReference>
<dbReference type="InterPro" id="IPR011992">
    <property type="entry name" value="EF-hand-dom_pair"/>
</dbReference>
<evidence type="ECO:0000256" key="13">
    <source>
        <dbReference type="ARBA" id="ARBA00047899"/>
    </source>
</evidence>
<evidence type="ECO:0000256" key="3">
    <source>
        <dbReference type="ARBA" id="ARBA00012513"/>
    </source>
</evidence>
<dbReference type="InterPro" id="IPR008271">
    <property type="entry name" value="Ser/Thr_kinase_AS"/>
</dbReference>
<evidence type="ECO:0000313" key="18">
    <source>
        <dbReference type="EMBL" id="CAI2381365.1"/>
    </source>
</evidence>
<dbReference type="EC" id="2.7.11.1" evidence="3"/>
<evidence type="ECO:0000256" key="2">
    <source>
        <dbReference type="ARBA" id="ARBA00011245"/>
    </source>
</evidence>
<keyword evidence="4" id="KW-0723">Serine/threonine-protein kinase</keyword>
<dbReference type="InterPro" id="IPR002048">
    <property type="entry name" value="EF_hand_dom"/>
</dbReference>
<comment type="caution">
    <text evidence="18">The sequence shown here is derived from an EMBL/GenBank/DDBJ whole genome shotgun (WGS) entry which is preliminary data.</text>
</comment>
<evidence type="ECO:0000313" key="19">
    <source>
        <dbReference type="Proteomes" id="UP001295684"/>
    </source>
</evidence>
<feature type="domain" description="EF-hand" evidence="17">
    <location>
        <begin position="430"/>
        <end position="465"/>
    </location>
</feature>
<comment type="similarity">
    <text evidence="12">Belongs to the protein kinase superfamily. Ser/Thr protein kinase family. CDPK subfamily.</text>
</comment>
<dbReference type="PROSITE" id="PS00018">
    <property type="entry name" value="EF_HAND_1"/>
    <property type="match status" value="3"/>
</dbReference>
<feature type="domain" description="EF-hand" evidence="17">
    <location>
        <begin position="360"/>
        <end position="395"/>
    </location>
</feature>
<sequence length="504" mass="58181">MNENDTMKVYVEEFMTEEEEEKKEEFDVEEAMNNFVIKKDYFVLHRDGDIFKDYDIERVPIGEGGFGCVYRAKEKETGALRAIKKIPIEKIINPQNIINETTALKNLDHPNIIKLYETYQDNDGIYLVQEFCEGGELFDYITENDYLTERDAANIFMQIIQSIIYCHKNRICHRDLKPDNFMFVSKEKDSTVKLIDFGLSRSFYKFQRTGEGKCLRMKSKVGTAHYMAPEILKNDYSYACDTWSAGVILYIMLCGLPPFPGDTEEEIFKANLEGTFEFKDKIWEEISDEAKDLISKILVPEKERITPKECLNHPWVKKCTSSEFSVETKQVYVDRLRRFQAASKLKKAILSYLAAKVTEEEIKESVMLFNSIDKNHDGYITIKELYKGLNAANMNSKEVSAIVMGVDTDYNGAINFNEFIAATLDASIYKDYENLAKAFNFFDIDNDGLIDCGELKDCLAGKDFKYIDMKVFSSVIEDSDTNADGKVDFHEFLRCMSVKLEDEM</sequence>
<dbReference type="EMBL" id="CAMPGE010023425">
    <property type="protein sequence ID" value="CAI2381365.1"/>
    <property type="molecule type" value="Genomic_DNA"/>
</dbReference>
<keyword evidence="19" id="KW-1185">Reference proteome</keyword>
<evidence type="ECO:0000256" key="11">
    <source>
        <dbReference type="ARBA" id="ARBA00022840"/>
    </source>
</evidence>
<evidence type="ECO:0000256" key="1">
    <source>
        <dbReference type="ARBA" id="ARBA00001946"/>
    </source>
</evidence>
<dbReference type="Gene3D" id="1.10.510.10">
    <property type="entry name" value="Transferase(Phosphotransferase) domain 1"/>
    <property type="match status" value="1"/>
</dbReference>
<evidence type="ECO:0000256" key="10">
    <source>
        <dbReference type="ARBA" id="ARBA00022837"/>
    </source>
</evidence>
<dbReference type="FunFam" id="3.30.200.20:FF:000315">
    <property type="entry name" value="Calcium-dependent protein kinase 3"/>
    <property type="match status" value="1"/>
</dbReference>
<keyword evidence="11 15" id="KW-0067">ATP-binding</keyword>
<dbReference type="GO" id="GO:0005524">
    <property type="term" value="F:ATP binding"/>
    <property type="evidence" value="ECO:0007669"/>
    <property type="project" value="UniProtKB-UniRule"/>
</dbReference>
<evidence type="ECO:0000256" key="7">
    <source>
        <dbReference type="ARBA" id="ARBA00022737"/>
    </source>
</evidence>
<evidence type="ECO:0000256" key="4">
    <source>
        <dbReference type="ARBA" id="ARBA00022527"/>
    </source>
</evidence>
<dbReference type="InterPro" id="IPR011009">
    <property type="entry name" value="Kinase-like_dom_sf"/>
</dbReference>
<dbReference type="SMART" id="SM00220">
    <property type="entry name" value="S_TKc"/>
    <property type="match status" value="1"/>
</dbReference>
<dbReference type="Pfam" id="PF00069">
    <property type="entry name" value="Pkinase"/>
    <property type="match status" value="1"/>
</dbReference>
<dbReference type="GO" id="GO:0005509">
    <property type="term" value="F:calcium ion binding"/>
    <property type="evidence" value="ECO:0007669"/>
    <property type="project" value="InterPro"/>
</dbReference>
<evidence type="ECO:0000256" key="12">
    <source>
        <dbReference type="ARBA" id="ARBA00024334"/>
    </source>
</evidence>
<protein>
    <recommendedName>
        <fullName evidence="3">non-specific serine/threonine protein kinase</fullName>
        <ecNumber evidence="3">2.7.11.1</ecNumber>
    </recommendedName>
</protein>
<proteinExistence type="inferred from homology"/>
<keyword evidence="10" id="KW-0106">Calcium</keyword>
<dbReference type="Gene3D" id="3.30.200.20">
    <property type="entry name" value="Phosphorylase Kinase, domain 1"/>
    <property type="match status" value="1"/>
</dbReference>
<dbReference type="Gene3D" id="1.10.238.10">
    <property type="entry name" value="EF-hand"/>
    <property type="match status" value="2"/>
</dbReference>
<evidence type="ECO:0000256" key="9">
    <source>
        <dbReference type="ARBA" id="ARBA00022777"/>
    </source>
</evidence>
<dbReference type="Pfam" id="PF13499">
    <property type="entry name" value="EF-hand_7"/>
    <property type="match status" value="2"/>
</dbReference>
<reference evidence="18" key="1">
    <citation type="submission" date="2023-07" db="EMBL/GenBank/DDBJ databases">
        <authorList>
            <consortium name="AG Swart"/>
            <person name="Singh M."/>
            <person name="Singh A."/>
            <person name="Seah K."/>
            <person name="Emmerich C."/>
        </authorList>
    </citation>
    <scope>NUCLEOTIDE SEQUENCE</scope>
    <source>
        <strain evidence="18">DP1</strain>
    </source>
</reference>
<keyword evidence="9" id="KW-0418">Kinase</keyword>
<evidence type="ECO:0000256" key="6">
    <source>
        <dbReference type="ARBA" id="ARBA00022723"/>
    </source>
</evidence>
<evidence type="ECO:0000256" key="14">
    <source>
        <dbReference type="ARBA" id="ARBA00048679"/>
    </source>
</evidence>
<dbReference type="Proteomes" id="UP001295684">
    <property type="component" value="Unassembled WGS sequence"/>
</dbReference>